<comment type="caution">
    <text evidence="2">The sequence shown here is derived from an EMBL/GenBank/DDBJ whole genome shotgun (WGS) entry which is preliminary data.</text>
</comment>
<reference evidence="2" key="1">
    <citation type="submission" date="2020-08" db="EMBL/GenBank/DDBJ databases">
        <title>Multicomponent nature underlies the extraordinary mechanical properties of spider dragline silk.</title>
        <authorList>
            <person name="Kono N."/>
            <person name="Nakamura H."/>
            <person name="Mori M."/>
            <person name="Yoshida Y."/>
            <person name="Ohtoshi R."/>
            <person name="Malay A.D."/>
            <person name="Moran D.A.P."/>
            <person name="Tomita M."/>
            <person name="Numata K."/>
            <person name="Arakawa K."/>
        </authorList>
    </citation>
    <scope>NUCLEOTIDE SEQUENCE</scope>
</reference>
<name>A0A8X6P4E6_NEPPI</name>
<organism evidence="2 3">
    <name type="scientific">Nephila pilipes</name>
    <name type="common">Giant wood spider</name>
    <name type="synonym">Nephila maculata</name>
    <dbReference type="NCBI Taxonomy" id="299642"/>
    <lineage>
        <taxon>Eukaryota</taxon>
        <taxon>Metazoa</taxon>
        <taxon>Ecdysozoa</taxon>
        <taxon>Arthropoda</taxon>
        <taxon>Chelicerata</taxon>
        <taxon>Arachnida</taxon>
        <taxon>Araneae</taxon>
        <taxon>Araneomorphae</taxon>
        <taxon>Entelegynae</taxon>
        <taxon>Araneoidea</taxon>
        <taxon>Nephilidae</taxon>
        <taxon>Nephila</taxon>
    </lineage>
</organism>
<protein>
    <submittedName>
        <fullName evidence="2">Uncharacterized protein</fullName>
    </submittedName>
</protein>
<dbReference type="AlphaFoldDB" id="A0A8X6P4E6"/>
<dbReference type="EMBL" id="BMAW01065302">
    <property type="protein sequence ID" value="GFT49778.1"/>
    <property type="molecule type" value="Genomic_DNA"/>
</dbReference>
<evidence type="ECO:0000256" key="1">
    <source>
        <dbReference type="SAM" id="MobiDB-lite"/>
    </source>
</evidence>
<proteinExistence type="predicted"/>
<accession>A0A8X6P4E6</accession>
<evidence type="ECO:0000313" key="2">
    <source>
        <dbReference type="EMBL" id="GFT49778.1"/>
    </source>
</evidence>
<gene>
    <name evidence="2" type="ORF">NPIL_143131</name>
</gene>
<evidence type="ECO:0000313" key="3">
    <source>
        <dbReference type="Proteomes" id="UP000887013"/>
    </source>
</evidence>
<sequence>MGWMAEKEHSSGPVIQTHSPIFWGDSFYCQRWARGLSQMGGKDFSVVMWHMLGNLPLLNGRQPGVRLHMLGNSHQSPLKPFPPLSEAWTHQTPLPRLSPYKSRLRHEPSHSLPLLSP</sequence>
<keyword evidence="3" id="KW-1185">Reference proteome</keyword>
<feature type="region of interest" description="Disordered" evidence="1">
    <location>
        <begin position="96"/>
        <end position="117"/>
    </location>
</feature>
<dbReference type="Proteomes" id="UP000887013">
    <property type="component" value="Unassembled WGS sequence"/>
</dbReference>